<evidence type="ECO:0000313" key="2">
    <source>
        <dbReference type="Proteomes" id="UP000430345"/>
    </source>
</evidence>
<reference evidence="1 2" key="1">
    <citation type="submission" date="2019-10" db="EMBL/GenBank/DDBJ databases">
        <title>The Genome Sequence of Clostridium tarantellae Isolated from Fish Brain.</title>
        <authorList>
            <person name="Bano L."/>
            <person name="Kiel M."/>
            <person name="Sales G."/>
            <person name="Doxey A.C."/>
            <person name="Mansfield M.J."/>
            <person name="Schiavone M."/>
            <person name="Rossetto O."/>
            <person name="Pirazzini M."/>
            <person name="Dobrindt U."/>
            <person name="Montecucco C."/>
        </authorList>
    </citation>
    <scope>NUCLEOTIDE SEQUENCE [LARGE SCALE GENOMIC DNA]</scope>
    <source>
        <strain evidence="1 2">DSM 3997</strain>
    </source>
</reference>
<gene>
    <name evidence="1" type="ORF">GBZ86_04400</name>
</gene>
<accession>A0A6I1MKM8</accession>
<keyword evidence="2" id="KW-1185">Reference proteome</keyword>
<comment type="caution">
    <text evidence="1">The sequence shown here is derived from an EMBL/GenBank/DDBJ whole genome shotgun (WGS) entry which is preliminary data.</text>
</comment>
<feature type="non-terminal residue" evidence="1">
    <location>
        <position position="35"/>
    </location>
</feature>
<evidence type="ECO:0000313" key="1">
    <source>
        <dbReference type="EMBL" id="MPQ42998.1"/>
    </source>
</evidence>
<dbReference type="EMBL" id="WHJC01000032">
    <property type="protein sequence ID" value="MPQ42998.1"/>
    <property type="molecule type" value="Genomic_DNA"/>
</dbReference>
<proteinExistence type="predicted"/>
<sequence length="35" mass="4250">MKQRKLFCEISPLTYKISSFKEQVKRHIQLLIDNN</sequence>
<protein>
    <submittedName>
        <fullName evidence="1">Vancomycin resistance protein</fullName>
    </submittedName>
</protein>
<organism evidence="1 2">
    <name type="scientific">Clostridium tarantellae</name>
    <dbReference type="NCBI Taxonomy" id="39493"/>
    <lineage>
        <taxon>Bacteria</taxon>
        <taxon>Bacillati</taxon>
        <taxon>Bacillota</taxon>
        <taxon>Clostridia</taxon>
        <taxon>Eubacteriales</taxon>
        <taxon>Clostridiaceae</taxon>
        <taxon>Clostridium</taxon>
    </lineage>
</organism>
<dbReference type="AlphaFoldDB" id="A0A6I1MKM8"/>
<dbReference type="Proteomes" id="UP000430345">
    <property type="component" value="Unassembled WGS sequence"/>
</dbReference>
<name>A0A6I1MKM8_9CLOT</name>